<feature type="chain" id="PRO_5035314031" evidence="1">
    <location>
        <begin position="20"/>
        <end position="174"/>
    </location>
</feature>
<comment type="caution">
    <text evidence="2">The sequence shown here is derived from an EMBL/GenBank/DDBJ whole genome shotgun (WGS) entry which is preliminary data.</text>
</comment>
<keyword evidence="1" id="KW-0732">Signal</keyword>
<organism evidence="2 3">
    <name type="scientific">Geomesophilobacter sediminis</name>
    <dbReference type="NCBI Taxonomy" id="2798584"/>
    <lineage>
        <taxon>Bacteria</taxon>
        <taxon>Pseudomonadati</taxon>
        <taxon>Thermodesulfobacteriota</taxon>
        <taxon>Desulfuromonadia</taxon>
        <taxon>Geobacterales</taxon>
        <taxon>Geobacteraceae</taxon>
        <taxon>Geomesophilobacter</taxon>
    </lineage>
</organism>
<keyword evidence="3" id="KW-1185">Reference proteome</keyword>
<dbReference type="Proteomes" id="UP000636888">
    <property type="component" value="Unassembled WGS sequence"/>
</dbReference>
<name>A0A8J7JC73_9BACT</name>
<dbReference type="RefSeq" id="WP_199383781.1">
    <property type="nucleotide sequence ID" value="NZ_JAEMHM010000006.1"/>
</dbReference>
<reference evidence="2" key="1">
    <citation type="submission" date="2020-12" db="EMBL/GenBank/DDBJ databases">
        <title>Geomonas sp. Red875, isolated from river sediment.</title>
        <authorList>
            <person name="Xu Z."/>
            <person name="Zhang Z."/>
            <person name="Masuda Y."/>
            <person name="Itoh H."/>
            <person name="Senoo K."/>
        </authorList>
    </citation>
    <scope>NUCLEOTIDE SEQUENCE</scope>
    <source>
        <strain evidence="2">Red875</strain>
    </source>
</reference>
<dbReference type="PROSITE" id="PS51257">
    <property type="entry name" value="PROKAR_LIPOPROTEIN"/>
    <property type="match status" value="1"/>
</dbReference>
<evidence type="ECO:0000256" key="1">
    <source>
        <dbReference type="SAM" id="SignalP"/>
    </source>
</evidence>
<evidence type="ECO:0000313" key="3">
    <source>
        <dbReference type="Proteomes" id="UP000636888"/>
    </source>
</evidence>
<proteinExistence type="predicted"/>
<dbReference type="InterPro" id="IPR014118">
    <property type="entry name" value="T4SS_TraV"/>
</dbReference>
<dbReference type="NCBIfam" id="TIGR02747">
    <property type="entry name" value="TraV"/>
    <property type="match status" value="1"/>
</dbReference>
<protein>
    <submittedName>
        <fullName evidence="2">Type IV conjugative transfer system lipoprotein TraV</fullName>
    </submittedName>
</protein>
<dbReference type="EMBL" id="JAEMHM010000006">
    <property type="protein sequence ID" value="MBJ6724896.1"/>
    <property type="molecule type" value="Genomic_DNA"/>
</dbReference>
<gene>
    <name evidence="2" type="primary">traV</name>
    <name evidence="2" type="ORF">JFN93_09275</name>
</gene>
<evidence type="ECO:0000313" key="2">
    <source>
        <dbReference type="EMBL" id="MBJ6724896.1"/>
    </source>
</evidence>
<dbReference type="Pfam" id="PF09676">
    <property type="entry name" value="TraV"/>
    <property type="match status" value="1"/>
</dbReference>
<accession>A0A8J7JC73</accession>
<feature type="signal peptide" evidence="1">
    <location>
        <begin position="1"/>
        <end position="19"/>
    </location>
</feature>
<dbReference type="AlphaFoldDB" id="A0A8J7JC73"/>
<sequence length="174" mass="19370">MRKAALLFSAFFLGGCAFLNPYESDFSCPEGNNGKCVSVQQAYEDNGSVPTKATTDVSRKGNCTSSYSEIDGAVSLDTVCSDPQPATTSTPAATMVLNQEDRNYNHYRSALFEKFNGLLKEPVTPVVAPPKAMRVLLLPYTGQENEFYMLRYVYFFVDEPRWILGDSVLEEEEE</sequence>
<keyword evidence="2" id="KW-0449">Lipoprotein</keyword>